<comment type="subcellular location">
    <subcellularLocation>
        <location evidence="1">Nucleus</location>
    </subcellularLocation>
</comment>
<evidence type="ECO:0000256" key="2">
    <source>
        <dbReference type="ARBA" id="ARBA00023125"/>
    </source>
</evidence>
<dbReference type="Gene3D" id="1.10.10.60">
    <property type="entry name" value="Homeodomain-like"/>
    <property type="match status" value="1"/>
</dbReference>
<protein>
    <submittedName>
        <fullName evidence="7">Jerky protein homolog-like isoform X2</fullName>
    </submittedName>
</protein>
<gene>
    <name evidence="7" type="primary">LOC110989817</name>
</gene>
<feature type="region of interest" description="Disordered" evidence="4">
    <location>
        <begin position="410"/>
        <end position="434"/>
    </location>
</feature>
<dbReference type="InterPro" id="IPR050863">
    <property type="entry name" value="CenT-Element_Derived"/>
</dbReference>
<dbReference type="Pfam" id="PF05225">
    <property type="entry name" value="HTH_psq"/>
    <property type="match status" value="1"/>
</dbReference>
<dbReference type="PANTHER" id="PTHR19303">
    <property type="entry name" value="TRANSPOSON"/>
    <property type="match status" value="1"/>
</dbReference>
<dbReference type="Gene3D" id="3.30.420.10">
    <property type="entry name" value="Ribonuclease H-like superfamily/Ribonuclease H"/>
    <property type="match status" value="1"/>
</dbReference>
<evidence type="ECO:0000313" key="7">
    <source>
        <dbReference type="RefSeq" id="XP_022110174.1"/>
    </source>
</evidence>
<dbReference type="GeneID" id="110989817"/>
<accession>A0A8B7ZXN4</accession>
<keyword evidence="6" id="KW-1185">Reference proteome</keyword>
<keyword evidence="3" id="KW-0539">Nucleus</keyword>
<organism evidence="6 7">
    <name type="scientific">Acanthaster planci</name>
    <name type="common">Crown-of-thorns starfish</name>
    <dbReference type="NCBI Taxonomy" id="133434"/>
    <lineage>
        <taxon>Eukaryota</taxon>
        <taxon>Metazoa</taxon>
        <taxon>Echinodermata</taxon>
        <taxon>Eleutherozoa</taxon>
        <taxon>Asterozoa</taxon>
        <taxon>Asteroidea</taxon>
        <taxon>Valvatacea</taxon>
        <taxon>Valvatida</taxon>
        <taxon>Acanthasteridae</taxon>
        <taxon>Acanthaster</taxon>
    </lineage>
</organism>
<dbReference type="OrthoDB" id="21123at2759"/>
<reference evidence="7" key="1">
    <citation type="submission" date="2025-08" db="UniProtKB">
        <authorList>
            <consortium name="RefSeq"/>
        </authorList>
    </citation>
    <scope>IDENTIFICATION</scope>
</reference>
<evidence type="ECO:0000256" key="4">
    <source>
        <dbReference type="SAM" id="MobiDB-lite"/>
    </source>
</evidence>
<dbReference type="PANTHER" id="PTHR19303:SF74">
    <property type="entry name" value="POGO TRANSPOSABLE ELEMENT WITH KRAB DOMAIN"/>
    <property type="match status" value="1"/>
</dbReference>
<evidence type="ECO:0000313" key="6">
    <source>
        <dbReference type="Proteomes" id="UP000694845"/>
    </source>
</evidence>
<evidence type="ECO:0000256" key="3">
    <source>
        <dbReference type="ARBA" id="ARBA00023242"/>
    </source>
</evidence>
<dbReference type="AlphaFoldDB" id="A0A8B7ZXN4"/>
<dbReference type="Pfam" id="PF03184">
    <property type="entry name" value="DDE_1"/>
    <property type="match status" value="1"/>
</dbReference>
<dbReference type="SUPFAM" id="SSF46689">
    <property type="entry name" value="Homeodomain-like"/>
    <property type="match status" value="1"/>
</dbReference>
<dbReference type="InterPro" id="IPR006600">
    <property type="entry name" value="HTH_CenpB_DNA-bd_dom"/>
</dbReference>
<dbReference type="GO" id="GO:0005634">
    <property type="term" value="C:nucleus"/>
    <property type="evidence" value="ECO:0007669"/>
    <property type="project" value="UniProtKB-SubCell"/>
</dbReference>
<proteinExistence type="predicted"/>
<dbReference type="InterPro" id="IPR004875">
    <property type="entry name" value="DDE_SF_endonuclease_dom"/>
</dbReference>
<keyword evidence="2" id="KW-0238">DNA-binding</keyword>
<dbReference type="InterPro" id="IPR036397">
    <property type="entry name" value="RNaseH_sf"/>
</dbReference>
<evidence type="ECO:0000256" key="1">
    <source>
        <dbReference type="ARBA" id="ARBA00004123"/>
    </source>
</evidence>
<dbReference type="RefSeq" id="XP_022110174.1">
    <property type="nucleotide sequence ID" value="XM_022254482.1"/>
</dbReference>
<dbReference type="InterPro" id="IPR009057">
    <property type="entry name" value="Homeodomain-like_sf"/>
</dbReference>
<dbReference type="InterPro" id="IPR007889">
    <property type="entry name" value="HTH_Psq"/>
</dbReference>
<evidence type="ECO:0000259" key="5">
    <source>
        <dbReference type="PROSITE" id="PS51253"/>
    </source>
</evidence>
<feature type="region of interest" description="Disordered" evidence="4">
    <location>
        <begin position="485"/>
        <end position="521"/>
    </location>
</feature>
<dbReference type="GO" id="GO:0003677">
    <property type="term" value="F:DNA binding"/>
    <property type="evidence" value="ECO:0007669"/>
    <property type="project" value="UniProtKB-KW"/>
</dbReference>
<dbReference type="Proteomes" id="UP000694845">
    <property type="component" value="Unplaced"/>
</dbReference>
<sequence>MPRQHYKEYKKDTLETAVNKIRNGEMTIRGASRLYNIPKTTLNDKVNYRSLLHSRQGPKPVLTEEEENQLVRWIIGMSKIGYGRTKLELLSTVKKILDKDGRPNRFRNNTPGRDWLKGFLCRHSELAPRMPQILGRERACVTIKKIHHWFDMLEEYFEKESEEGLQIFEDPMRIFNADESGFPLADGQSDQALAPKGARNVCIQGSSVKSQITVLACANAGGLFMPPMMVFSGMRFHFKLTEGGPDGTIFCRSEHGLMDSALFYKWTANHFLPFVKTKSIKLPVILFVNGNSTHINLQTVEFCKQNKIILYCLPLYTTHVMQPLAVSFFRSVEMRWSQDIQEYQMTHPGAQLTKRTFASVFRLSWEGAATATNAVSGFRKCGLFPLNREAIEFGNLQASTTYHLPELHPLPEVVQDPEPPTKANKNTQEPSHHALEGFSPTAARLALNAIEALVSPQKLRLFSSRRLEGYDLVGDDLYNVWRALSDKADREPTASDPSVKPGPSDKPPAQQKTKPGGTNGT</sequence>
<dbReference type="PROSITE" id="PS51253">
    <property type="entry name" value="HTH_CENPB"/>
    <property type="match status" value="1"/>
</dbReference>
<feature type="domain" description="HTH CENPB-type" evidence="5">
    <location>
        <begin position="54"/>
        <end position="129"/>
    </location>
</feature>
<name>A0A8B7ZXN4_ACAPL</name>